<dbReference type="EC" id="3.5.1.2" evidence="2"/>
<gene>
    <name evidence="5" type="ORF">A2625_06280</name>
</gene>
<evidence type="ECO:0000313" key="6">
    <source>
        <dbReference type="Proteomes" id="UP000178724"/>
    </source>
</evidence>
<evidence type="ECO:0000256" key="1">
    <source>
        <dbReference type="ARBA" id="ARBA00011076"/>
    </source>
</evidence>
<comment type="caution">
    <text evidence="5">The sequence shown here is derived from an EMBL/GenBank/DDBJ whole genome shotgun (WGS) entry which is preliminary data.</text>
</comment>
<reference evidence="5 6" key="1">
    <citation type="journal article" date="2016" name="Nat. Commun.">
        <title>Thousands of microbial genomes shed light on interconnected biogeochemical processes in an aquifer system.</title>
        <authorList>
            <person name="Anantharaman K."/>
            <person name="Brown C.T."/>
            <person name="Hug L.A."/>
            <person name="Sharon I."/>
            <person name="Castelle C.J."/>
            <person name="Probst A.J."/>
            <person name="Thomas B.C."/>
            <person name="Singh A."/>
            <person name="Wilkins M.J."/>
            <person name="Karaoz U."/>
            <person name="Brodie E.L."/>
            <person name="Williams K.H."/>
            <person name="Hubbard S.S."/>
            <person name="Banfield J.F."/>
        </authorList>
    </citation>
    <scope>NUCLEOTIDE SEQUENCE [LARGE SCALE GENOMIC DNA]</scope>
</reference>
<dbReference type="GO" id="GO:0006543">
    <property type="term" value="P:L-glutamine catabolic process"/>
    <property type="evidence" value="ECO:0007669"/>
    <property type="project" value="TreeGrafter"/>
</dbReference>
<protein>
    <recommendedName>
        <fullName evidence="2">glutaminase</fullName>
        <ecNumber evidence="2">3.5.1.2</ecNumber>
    </recommendedName>
</protein>
<dbReference type="Pfam" id="PF04960">
    <property type="entry name" value="Glutaminase"/>
    <property type="match status" value="1"/>
</dbReference>
<evidence type="ECO:0000313" key="5">
    <source>
        <dbReference type="EMBL" id="OGB89711.1"/>
    </source>
</evidence>
<name>A0A1F4Q1B0_UNCSA</name>
<dbReference type="Gene3D" id="3.40.710.10">
    <property type="entry name" value="DD-peptidase/beta-lactamase superfamily"/>
    <property type="match status" value="1"/>
</dbReference>
<dbReference type="InterPro" id="IPR015868">
    <property type="entry name" value="Glutaminase"/>
</dbReference>
<dbReference type="GO" id="GO:0006537">
    <property type="term" value="P:glutamate biosynthetic process"/>
    <property type="evidence" value="ECO:0007669"/>
    <property type="project" value="TreeGrafter"/>
</dbReference>
<dbReference type="InterPro" id="IPR012338">
    <property type="entry name" value="Beta-lactam/transpept-like"/>
</dbReference>
<proteinExistence type="inferred from homology"/>
<evidence type="ECO:0000256" key="2">
    <source>
        <dbReference type="ARBA" id="ARBA00012918"/>
    </source>
</evidence>
<dbReference type="PANTHER" id="PTHR12544:SF48">
    <property type="entry name" value="GLUTAMINASE 1"/>
    <property type="match status" value="1"/>
</dbReference>
<comment type="catalytic activity">
    <reaction evidence="4">
        <text>L-glutamine + H2O = L-glutamate + NH4(+)</text>
        <dbReference type="Rhea" id="RHEA:15889"/>
        <dbReference type="ChEBI" id="CHEBI:15377"/>
        <dbReference type="ChEBI" id="CHEBI:28938"/>
        <dbReference type="ChEBI" id="CHEBI:29985"/>
        <dbReference type="ChEBI" id="CHEBI:58359"/>
        <dbReference type="EC" id="3.5.1.2"/>
    </reaction>
</comment>
<organism evidence="5 6">
    <name type="scientific">candidate division WOR-1 bacterium RIFCSPHIGHO2_01_FULL_53_15</name>
    <dbReference type="NCBI Taxonomy" id="1802564"/>
    <lineage>
        <taxon>Bacteria</taxon>
        <taxon>Bacillati</taxon>
        <taxon>Saganbacteria</taxon>
    </lineage>
</organism>
<evidence type="ECO:0000256" key="4">
    <source>
        <dbReference type="ARBA" id="ARBA00049534"/>
    </source>
</evidence>
<sequence length="125" mass="13153">MLNRRPLHGSFAIRLLVAATLANGGVNPWTKDRLVDARYVPGILAVMSTAGLYDGTGEWLFYVGLPGKSGVGGGIIAVVPGVMGIAAFSPPLDAAGNSVRAQKAVRHISEKLDLNLFSSYTSTKR</sequence>
<dbReference type="GO" id="GO:0004359">
    <property type="term" value="F:glutaminase activity"/>
    <property type="evidence" value="ECO:0007669"/>
    <property type="project" value="UniProtKB-EC"/>
</dbReference>
<dbReference type="PANTHER" id="PTHR12544">
    <property type="entry name" value="GLUTAMINASE"/>
    <property type="match status" value="1"/>
</dbReference>
<evidence type="ECO:0000256" key="3">
    <source>
        <dbReference type="ARBA" id="ARBA00022801"/>
    </source>
</evidence>
<dbReference type="Proteomes" id="UP000178724">
    <property type="component" value="Unassembled WGS sequence"/>
</dbReference>
<accession>A0A1F4Q1B0</accession>
<dbReference type="SUPFAM" id="SSF56601">
    <property type="entry name" value="beta-lactamase/transpeptidase-like"/>
    <property type="match status" value="1"/>
</dbReference>
<comment type="similarity">
    <text evidence="1">Belongs to the glutaminase family.</text>
</comment>
<dbReference type="AlphaFoldDB" id="A0A1F4Q1B0"/>
<keyword evidence="3" id="KW-0378">Hydrolase</keyword>
<dbReference type="EMBL" id="METM01000021">
    <property type="protein sequence ID" value="OGB89711.1"/>
    <property type="molecule type" value="Genomic_DNA"/>
</dbReference>